<protein>
    <submittedName>
        <fullName evidence="2">Uncharacterized protein</fullName>
    </submittedName>
</protein>
<dbReference type="PANTHER" id="PTHR13326:SF28">
    <property type="entry name" value="TRUD DOMAIN-CONTAINING PROTEIN"/>
    <property type="match status" value="1"/>
</dbReference>
<evidence type="ECO:0000256" key="1">
    <source>
        <dbReference type="SAM" id="MobiDB-lite"/>
    </source>
</evidence>
<dbReference type="PANTHER" id="PTHR13326">
    <property type="entry name" value="TRNA PSEUDOURIDINE SYNTHASE D"/>
    <property type="match status" value="1"/>
</dbReference>
<dbReference type="AlphaFoldDB" id="A0A836G7A9"/>
<gene>
    <name evidence="2" type="ORF">LSCM1_02662</name>
</gene>
<keyword evidence="3" id="KW-1185">Reference proteome</keyword>
<dbReference type="OrthoDB" id="272717at2759"/>
<evidence type="ECO:0000313" key="3">
    <source>
        <dbReference type="Proteomes" id="UP000673552"/>
    </source>
</evidence>
<proteinExistence type="predicted"/>
<accession>A0A836G7A9</accession>
<dbReference type="RefSeq" id="XP_067175614.1">
    <property type="nucleotide sequence ID" value="XM_067320239.1"/>
</dbReference>
<reference evidence="3" key="1">
    <citation type="journal article" date="2021" name="Microbiol. Resour. Announc.">
        <title>LGAAP: Leishmaniinae Genome Assembly and Annotation Pipeline.</title>
        <authorList>
            <person name="Almutairi H."/>
            <person name="Urbaniak M.D."/>
            <person name="Bates M.D."/>
            <person name="Jariyapan N."/>
            <person name="Kwakye-Nuako G."/>
            <person name="Thomaz-Soccol V."/>
            <person name="Al-Salem W.S."/>
            <person name="Dillon R.J."/>
            <person name="Bates P.A."/>
            <person name="Gatherer D."/>
        </authorList>
    </citation>
    <scope>NUCLEOTIDE SEQUENCE [LARGE SCALE GENOMIC DNA]</scope>
</reference>
<dbReference type="GO" id="GO:0009982">
    <property type="term" value="F:pseudouridine synthase activity"/>
    <property type="evidence" value="ECO:0007669"/>
    <property type="project" value="InterPro"/>
</dbReference>
<dbReference type="Proteomes" id="UP000673552">
    <property type="component" value="Unassembled WGS sequence"/>
</dbReference>
<dbReference type="KEGG" id="lmat:92512751"/>
<dbReference type="SUPFAM" id="SSF55120">
    <property type="entry name" value="Pseudouridine synthase"/>
    <property type="match status" value="1"/>
</dbReference>
<dbReference type="InterPro" id="IPR020103">
    <property type="entry name" value="PsdUridine_synth_cat_dom_sf"/>
</dbReference>
<feature type="region of interest" description="Disordered" evidence="1">
    <location>
        <begin position="57"/>
        <end position="79"/>
    </location>
</feature>
<dbReference type="EMBL" id="JAFEUZ010000033">
    <property type="protein sequence ID" value="KAG5469441.1"/>
    <property type="molecule type" value="Genomic_DNA"/>
</dbReference>
<dbReference type="InterPro" id="IPR001656">
    <property type="entry name" value="PsdUridine_synth_TruD"/>
</dbReference>
<evidence type="ECO:0000313" key="2">
    <source>
        <dbReference type="EMBL" id="KAG5469441.1"/>
    </source>
</evidence>
<feature type="region of interest" description="Disordered" evidence="1">
    <location>
        <begin position="121"/>
        <end position="140"/>
    </location>
</feature>
<sequence length="913" mass="99073">MKCMPRWCDTGGVAAAMARAHRHVSKQTFVRRATSEGEVEHSHTPRYLAPDLERYAEQQQAQQHAHRSSPSELSQLKEPVMRASTVASRNLEQFIRAAKTAFEDSWAYFQHQVSASLSTAQSASSSAHPSTIGSVNSDSARWMPQSPVELASGESRHELEAAVRTYNPTLDLVLIRRIAARLAIAETLRMARQLARYLQESAAAARGQERSSNGDEQQATAAEAVALLRRAVDVCRGRYVQNSAGMSAPSRPMAPSLWALTPAARESAGIATRLHSSATATTKHAHRRRRQLARCFLRYTSDVQVNEVLPSGAVVTFTHATRPEEVGSLTVPAEGNEAKGERGTSAAVAARSKRALPCFAAPVSFRELLVSCLNFSPSTVHLHFVLFRRGVPLATAIADIVDASEGLISAQDVCVNSYAPENDEHVVVQTCSARIALPASAEPRSAEDAVQHCLHAARAILQLNLSRGTPRVALQLLGCRTYACGEQDTTPRVLDGSSSRLQYALLLRGFEQHGGPAKHLDHASLACATCVPNFFSPHHFGTAAIPFFRTYHVTEALAKRRYADAAVIMVCLEVEAMAGANTGIPPWLEHALHLLCRGEDREGVWQAWWIQEVPAATRRRIVCAKRDLVWNVVASCRLQELAMATGGRRDILLAAPPEPGDFVFQSEEARDAEARPGELTPLALRAPVTPVYNQAQAARYSVHDIALPLLSDPRSESSGCESLADIEAQLGFTQDRHLDSPLRLSHGPRRSHTHTSAVAPTGETVFRPLLVEVSGYPRATRPWCRSFPEPSTGSACGRPEAALESDAAVLALATDWDLALQAEAVRDFAAKSRGPRARVWPLSKRGRALTDRLPAGLMAVASADGSSLLRSVNTANYHGSRCLAIHCTLPAHLSLGNFVSELAMVEDLRGSHV</sequence>
<organism evidence="2 3">
    <name type="scientific">Leishmania martiniquensis</name>
    <dbReference type="NCBI Taxonomy" id="1580590"/>
    <lineage>
        <taxon>Eukaryota</taxon>
        <taxon>Discoba</taxon>
        <taxon>Euglenozoa</taxon>
        <taxon>Kinetoplastea</taxon>
        <taxon>Metakinetoplastina</taxon>
        <taxon>Trypanosomatida</taxon>
        <taxon>Trypanosomatidae</taxon>
        <taxon>Leishmaniinae</taxon>
        <taxon>Leishmania</taxon>
    </lineage>
</organism>
<comment type="caution">
    <text evidence="2">The sequence shown here is derived from an EMBL/GenBank/DDBJ whole genome shotgun (WGS) entry which is preliminary data.</text>
</comment>
<dbReference type="GO" id="GO:0003723">
    <property type="term" value="F:RNA binding"/>
    <property type="evidence" value="ECO:0007669"/>
    <property type="project" value="InterPro"/>
</dbReference>
<dbReference type="GeneID" id="92512751"/>
<feature type="compositionally biased region" description="Low complexity" evidence="1">
    <location>
        <begin position="121"/>
        <end position="130"/>
    </location>
</feature>
<name>A0A836G7A9_9TRYP</name>
<dbReference type="GO" id="GO:0005634">
    <property type="term" value="C:nucleus"/>
    <property type="evidence" value="ECO:0007669"/>
    <property type="project" value="TreeGrafter"/>
</dbReference>
<reference evidence="3" key="2">
    <citation type="journal article" date="2021" name="Sci. Data">
        <title>Chromosome-scale genome sequencing, assembly and annotation of six genomes from subfamily Leishmaniinae.</title>
        <authorList>
            <person name="Almutairi H."/>
            <person name="Urbaniak M.D."/>
            <person name="Bates M.D."/>
            <person name="Jariyapan N."/>
            <person name="Kwakye-Nuako G."/>
            <person name="Thomaz Soccol V."/>
            <person name="Al-Salem W.S."/>
            <person name="Dillon R.J."/>
            <person name="Bates P.A."/>
            <person name="Gatherer D."/>
        </authorList>
    </citation>
    <scope>NUCLEOTIDE SEQUENCE [LARGE SCALE GENOMIC DNA]</scope>
</reference>
<dbReference type="GO" id="GO:0001522">
    <property type="term" value="P:pseudouridine synthesis"/>
    <property type="evidence" value="ECO:0007669"/>
    <property type="project" value="InterPro"/>
</dbReference>